<dbReference type="RefSeq" id="WP_205350187.1">
    <property type="nucleotide sequence ID" value="NZ_JAFEUP010000006.1"/>
</dbReference>
<evidence type="ECO:0000313" key="2">
    <source>
        <dbReference type="EMBL" id="MBM7063013.1"/>
    </source>
</evidence>
<evidence type="ECO:0000259" key="1">
    <source>
        <dbReference type="Pfam" id="PF22691"/>
    </source>
</evidence>
<gene>
    <name evidence="2" type="ORF">JQX08_20030</name>
</gene>
<dbReference type="InterPro" id="IPR016039">
    <property type="entry name" value="Thiolase-like"/>
</dbReference>
<keyword evidence="3" id="KW-1185">Reference proteome</keyword>
<protein>
    <submittedName>
        <fullName evidence="2">Lipid-transfer protein</fullName>
    </submittedName>
</protein>
<feature type="domain" description="Thiolase C-terminal" evidence="1">
    <location>
        <begin position="249"/>
        <end position="363"/>
    </location>
</feature>
<accession>A0ABS2IJZ8</accession>
<dbReference type="SUPFAM" id="SSF53901">
    <property type="entry name" value="Thiolase-like"/>
    <property type="match status" value="2"/>
</dbReference>
<dbReference type="PANTHER" id="PTHR42870:SF1">
    <property type="entry name" value="NON-SPECIFIC LIPID-TRANSFER PROTEIN-LIKE 2"/>
    <property type="match status" value="1"/>
</dbReference>
<name>A0ABS2IJZ8_9GAMM</name>
<evidence type="ECO:0000313" key="3">
    <source>
        <dbReference type="Proteomes" id="UP000717995"/>
    </source>
</evidence>
<dbReference type="InterPro" id="IPR002155">
    <property type="entry name" value="Thiolase"/>
</dbReference>
<proteinExistence type="predicted"/>
<dbReference type="Proteomes" id="UP000717995">
    <property type="component" value="Unassembled WGS sequence"/>
</dbReference>
<dbReference type="CDD" id="cd00829">
    <property type="entry name" value="SCP-x_thiolase"/>
    <property type="match status" value="1"/>
</dbReference>
<reference evidence="2 3" key="1">
    <citation type="submission" date="2021-02" db="EMBL/GenBank/DDBJ databases">
        <authorList>
            <person name="Lee D.-H."/>
        </authorList>
    </citation>
    <scope>NUCLEOTIDE SEQUENCE [LARGE SCALE GENOMIC DNA]</scope>
    <source>
        <strain evidence="2 3">UL073</strain>
    </source>
</reference>
<organism evidence="2 3">
    <name type="scientific">Zestomonas insulae</name>
    <dbReference type="NCBI Taxonomy" id="2809017"/>
    <lineage>
        <taxon>Bacteria</taxon>
        <taxon>Pseudomonadati</taxon>
        <taxon>Pseudomonadota</taxon>
        <taxon>Gammaproteobacteria</taxon>
        <taxon>Pseudomonadales</taxon>
        <taxon>Pseudomonadaceae</taxon>
        <taxon>Zestomonas</taxon>
    </lineage>
</organism>
<dbReference type="InterPro" id="IPR055140">
    <property type="entry name" value="Thiolase_C_2"/>
</dbReference>
<dbReference type="Pfam" id="PF22691">
    <property type="entry name" value="Thiolase_C_1"/>
    <property type="match status" value="1"/>
</dbReference>
<sequence length="368" mass="39076">MEQDVRVVGVGRSAYHRSTAGWYPISALGEAIGAALADAGLEPMQVQRAYLCANGIARLPWQEPLLRTLGHELSITAVDAAQAGASHALYLARRDIEAGRAHCVLVAGIDHGVADAPSAQAMTQWSAAAREYTRRHQCRVETFAMIAVKAHQHAFHNPDADHGRPLGLDEVLAGPYEFAPLTPLQFAAPAYAASAVLLCSAEFAQRLALRRAVRIAAQVCSDELRVPAGEPDSPLRPVGYDRDMAVSWEVYERAGVGPADIQLCELHDSATVTELLLYEALGFCREGSAERFIEDGDNTYGGNIVVNPSGGLLGMGYGANSAGLAQCVELVTHLRGQAGARQVANASIALQQDAGAAGASVVTLYRRD</sequence>
<dbReference type="Gene3D" id="3.40.47.10">
    <property type="match status" value="1"/>
</dbReference>
<comment type="caution">
    <text evidence="2">The sequence shown here is derived from an EMBL/GenBank/DDBJ whole genome shotgun (WGS) entry which is preliminary data.</text>
</comment>
<dbReference type="PIRSF" id="PIRSF000429">
    <property type="entry name" value="Ac-CoA_Ac_transf"/>
    <property type="match status" value="1"/>
</dbReference>
<dbReference type="PANTHER" id="PTHR42870">
    <property type="entry name" value="ACETYL-COA C-ACETYLTRANSFERASE"/>
    <property type="match status" value="1"/>
</dbReference>
<dbReference type="EMBL" id="JAFEUP010000006">
    <property type="protein sequence ID" value="MBM7063013.1"/>
    <property type="molecule type" value="Genomic_DNA"/>
</dbReference>